<organism evidence="2 3">
    <name type="scientific">Nitrospirillum amazonense</name>
    <dbReference type="NCBI Taxonomy" id="28077"/>
    <lineage>
        <taxon>Bacteria</taxon>
        <taxon>Pseudomonadati</taxon>
        <taxon>Pseudomonadota</taxon>
        <taxon>Alphaproteobacteria</taxon>
        <taxon>Rhodospirillales</taxon>
        <taxon>Azospirillaceae</taxon>
        <taxon>Nitrospirillum</taxon>
    </lineage>
</organism>
<accession>A0A560J0X8</accession>
<name>A0A560J0X8_9PROT</name>
<dbReference type="PROSITE" id="PS51257">
    <property type="entry name" value="PROKAR_LIPOPROTEIN"/>
    <property type="match status" value="1"/>
</dbReference>
<reference evidence="2 3" key="1">
    <citation type="submission" date="2019-06" db="EMBL/GenBank/DDBJ databases">
        <title>Genomic Encyclopedia of Type Strains, Phase IV (KMG-V): Genome sequencing to study the core and pangenomes of soil and plant-associated prokaryotes.</title>
        <authorList>
            <person name="Whitman W."/>
        </authorList>
    </citation>
    <scope>NUCLEOTIDE SEQUENCE [LARGE SCALE GENOMIC DNA]</scope>
    <source>
        <strain evidence="2 3">BR 11140</strain>
    </source>
</reference>
<feature type="chain" id="PRO_5021703552" evidence="1">
    <location>
        <begin position="20"/>
        <end position="173"/>
    </location>
</feature>
<dbReference type="EMBL" id="VITT01000001">
    <property type="protein sequence ID" value="TWB64425.1"/>
    <property type="molecule type" value="Genomic_DNA"/>
</dbReference>
<evidence type="ECO:0000313" key="2">
    <source>
        <dbReference type="EMBL" id="TWB64425.1"/>
    </source>
</evidence>
<keyword evidence="1" id="KW-0732">Signal</keyword>
<dbReference type="Proteomes" id="UP000318050">
    <property type="component" value="Unassembled WGS sequence"/>
</dbReference>
<evidence type="ECO:0000313" key="3">
    <source>
        <dbReference type="Proteomes" id="UP000318050"/>
    </source>
</evidence>
<sequence length="173" mass="18683">MRKQFLGILSLAAILGVAACGPKGDFEKAINAGIGEPMCLAFANMDKIKFPIHVEKSPKSMAVYEALQKDGDITVQEIFSQSFVPLLEVDLTDKGKAAGVWGKGGFCYGHKQVVAIVRYQEQDAGANVEYRYQITDAPSWAKAGLDIDGMKEPADGTAILSKYSDGWKFVTGT</sequence>
<gene>
    <name evidence="2" type="ORF">FBZ92_101321</name>
</gene>
<proteinExistence type="predicted"/>
<dbReference type="AlphaFoldDB" id="A0A560J0X8"/>
<evidence type="ECO:0000256" key="1">
    <source>
        <dbReference type="SAM" id="SignalP"/>
    </source>
</evidence>
<protein>
    <submittedName>
        <fullName evidence="2">WD-40 repeat-containing protein</fullName>
    </submittedName>
</protein>
<comment type="caution">
    <text evidence="2">The sequence shown here is derived from an EMBL/GenBank/DDBJ whole genome shotgun (WGS) entry which is preliminary data.</text>
</comment>
<feature type="signal peptide" evidence="1">
    <location>
        <begin position="1"/>
        <end position="19"/>
    </location>
</feature>
<dbReference type="OrthoDB" id="8637570at2"/>